<evidence type="ECO:0000313" key="1">
    <source>
        <dbReference type="EMBL" id="PFX14677.1"/>
    </source>
</evidence>
<proteinExistence type="predicted"/>
<dbReference type="STRING" id="50429.A0A2B4REA8"/>
<sequence length="312" mass="35127">MADEEDFDVERDLPPFLASVLDKAEHIWQNDVGEGAAEAHAEVIDQSIRMLYRSIRDCRGIGASDKEELDSLAAAFTDVLSSLSYHIAIKSVTPATGDETCFAPGKEEKETPGRPRFDIPAEMLEELRELRFSWIKIGVMLGVSRWTIHWKVEQYGLQNMTGFHHLPDEELDEIVRGFISDHGRTTGQGYVGGYIKALGLRIQRKRIGESMARVDPQNTALRWGVVVLHEEPSEMEIYGYDPQGPSPPERDNHIVIDPVDLSHGDLLESFVLEHLDPLRPSTEMGADIYTEALELVFQRLEKLVDSGIHLPQ</sequence>
<dbReference type="AlphaFoldDB" id="A0A2B4REA8"/>
<keyword evidence="2" id="KW-1185">Reference proteome</keyword>
<gene>
    <name evidence="1" type="ORF">AWC38_SpisGene21148</name>
</gene>
<protein>
    <submittedName>
        <fullName evidence="1">Uncharacterized protein</fullName>
    </submittedName>
</protein>
<evidence type="ECO:0000313" key="2">
    <source>
        <dbReference type="Proteomes" id="UP000225706"/>
    </source>
</evidence>
<name>A0A2B4REA8_STYPI</name>
<reference evidence="2" key="1">
    <citation type="journal article" date="2017" name="bioRxiv">
        <title>Comparative analysis of the genomes of Stylophora pistillata and Acropora digitifera provides evidence for extensive differences between species of corals.</title>
        <authorList>
            <person name="Voolstra C.R."/>
            <person name="Li Y."/>
            <person name="Liew Y.J."/>
            <person name="Baumgarten S."/>
            <person name="Zoccola D."/>
            <person name="Flot J.-F."/>
            <person name="Tambutte S."/>
            <person name="Allemand D."/>
            <person name="Aranda M."/>
        </authorList>
    </citation>
    <scope>NUCLEOTIDE SEQUENCE [LARGE SCALE GENOMIC DNA]</scope>
</reference>
<accession>A0A2B4REA8</accession>
<dbReference type="Proteomes" id="UP000225706">
    <property type="component" value="Unassembled WGS sequence"/>
</dbReference>
<organism evidence="1 2">
    <name type="scientific">Stylophora pistillata</name>
    <name type="common">Smooth cauliflower coral</name>
    <dbReference type="NCBI Taxonomy" id="50429"/>
    <lineage>
        <taxon>Eukaryota</taxon>
        <taxon>Metazoa</taxon>
        <taxon>Cnidaria</taxon>
        <taxon>Anthozoa</taxon>
        <taxon>Hexacorallia</taxon>
        <taxon>Scleractinia</taxon>
        <taxon>Astrocoeniina</taxon>
        <taxon>Pocilloporidae</taxon>
        <taxon>Stylophora</taxon>
    </lineage>
</organism>
<dbReference type="EMBL" id="LSMT01000747">
    <property type="protein sequence ID" value="PFX14677.1"/>
    <property type="molecule type" value="Genomic_DNA"/>
</dbReference>
<comment type="caution">
    <text evidence="1">The sequence shown here is derived from an EMBL/GenBank/DDBJ whole genome shotgun (WGS) entry which is preliminary data.</text>
</comment>